<feature type="transmembrane region" description="Helical" evidence="1">
    <location>
        <begin position="21"/>
        <end position="39"/>
    </location>
</feature>
<dbReference type="EMBL" id="JWZT01002012">
    <property type="protein sequence ID" value="KII70616.1"/>
    <property type="molecule type" value="Genomic_DNA"/>
</dbReference>
<keyword evidence="3" id="KW-1185">Reference proteome</keyword>
<reference evidence="2 3" key="1">
    <citation type="journal article" date="2014" name="Genome Biol. Evol.">
        <title>The genome of the myxosporean Thelohanellus kitauei shows adaptations to nutrient acquisition within its fish host.</title>
        <authorList>
            <person name="Yang Y."/>
            <person name="Xiong J."/>
            <person name="Zhou Z."/>
            <person name="Huo F."/>
            <person name="Miao W."/>
            <person name="Ran C."/>
            <person name="Liu Y."/>
            <person name="Zhang J."/>
            <person name="Feng J."/>
            <person name="Wang M."/>
            <person name="Wang M."/>
            <person name="Wang L."/>
            <person name="Yao B."/>
        </authorList>
    </citation>
    <scope>NUCLEOTIDE SEQUENCE [LARGE SCALE GENOMIC DNA]</scope>
    <source>
        <strain evidence="2">Wuqing</strain>
    </source>
</reference>
<keyword evidence="1" id="KW-0472">Membrane</keyword>
<dbReference type="AlphaFoldDB" id="A0A0C2MTJ9"/>
<evidence type="ECO:0000256" key="1">
    <source>
        <dbReference type="SAM" id="Phobius"/>
    </source>
</evidence>
<accession>A0A0C2MTJ9</accession>
<evidence type="ECO:0000313" key="2">
    <source>
        <dbReference type="EMBL" id="KII70616.1"/>
    </source>
</evidence>
<proteinExistence type="predicted"/>
<keyword evidence="1" id="KW-1133">Transmembrane helix</keyword>
<evidence type="ECO:0000313" key="3">
    <source>
        <dbReference type="Proteomes" id="UP000031668"/>
    </source>
</evidence>
<dbReference type="Proteomes" id="UP000031668">
    <property type="component" value="Unassembled WGS sequence"/>
</dbReference>
<keyword evidence="1" id="KW-0812">Transmembrane</keyword>
<organism evidence="2 3">
    <name type="scientific">Thelohanellus kitauei</name>
    <name type="common">Myxosporean</name>
    <dbReference type="NCBI Taxonomy" id="669202"/>
    <lineage>
        <taxon>Eukaryota</taxon>
        <taxon>Metazoa</taxon>
        <taxon>Cnidaria</taxon>
        <taxon>Myxozoa</taxon>
        <taxon>Myxosporea</taxon>
        <taxon>Bivalvulida</taxon>
        <taxon>Platysporina</taxon>
        <taxon>Myxobolidae</taxon>
        <taxon>Thelohanellus</taxon>
    </lineage>
</organism>
<protein>
    <submittedName>
        <fullName evidence="2">Uncharacterized protein</fullName>
    </submittedName>
</protein>
<gene>
    <name evidence="2" type="ORF">RF11_16149</name>
</gene>
<name>A0A0C2MTJ9_THEKT</name>
<sequence length="148" mass="17019">MKFARQNNILIVQNTSAKVDIIKLINIITLTVIIFYIFLSIDCQPNSSKNTQYLSDKTIQKSEALIVSRSSSTNLQDQTISKNYHSFINTSTVSKKEKSFVTDDQAACICFQLHLDIENNASVDSRTHDYEFNEDEENYTMTCEKMKR</sequence>
<comment type="caution">
    <text evidence="2">The sequence shown here is derived from an EMBL/GenBank/DDBJ whole genome shotgun (WGS) entry which is preliminary data.</text>
</comment>